<accession>D2VWA2</accession>
<feature type="domain" description="Deacetylase sirtuin-type" evidence="4">
    <location>
        <begin position="9"/>
        <end position="283"/>
    </location>
</feature>
<keyword evidence="2" id="KW-0520">NAD</keyword>
<dbReference type="AlphaFoldDB" id="D2VWA2"/>
<evidence type="ECO:0000256" key="2">
    <source>
        <dbReference type="ARBA" id="ARBA00023027"/>
    </source>
</evidence>
<dbReference type="InterPro" id="IPR003000">
    <property type="entry name" value="Sirtuin"/>
</dbReference>
<name>D2VWA2_NAEGR</name>
<evidence type="ECO:0000256" key="1">
    <source>
        <dbReference type="ARBA" id="ARBA00022679"/>
    </source>
</evidence>
<dbReference type="PROSITE" id="PS50305">
    <property type="entry name" value="SIRTUIN"/>
    <property type="match status" value="1"/>
</dbReference>
<keyword evidence="1" id="KW-0808">Transferase</keyword>
<dbReference type="KEGG" id="ngr:NAEGRDRAFT_73309"/>
<keyword evidence="6" id="KW-1185">Reference proteome</keyword>
<comment type="caution">
    <text evidence="3">Lacks conserved residue(s) required for the propagation of feature annotation.</text>
</comment>
<dbReference type="InterPro" id="IPR050134">
    <property type="entry name" value="NAD-dep_sirtuin_deacylases"/>
</dbReference>
<dbReference type="eggNOG" id="KOG2684">
    <property type="taxonomic scope" value="Eukaryota"/>
</dbReference>
<dbReference type="RefSeq" id="XP_002671540.1">
    <property type="nucleotide sequence ID" value="XM_002671494.1"/>
</dbReference>
<dbReference type="InParanoid" id="D2VWA2"/>
<dbReference type="Gene3D" id="3.40.50.1220">
    <property type="entry name" value="TPP-binding domain"/>
    <property type="match status" value="1"/>
</dbReference>
<evidence type="ECO:0000313" key="5">
    <source>
        <dbReference type="EMBL" id="EFC38796.1"/>
    </source>
</evidence>
<evidence type="ECO:0000259" key="4">
    <source>
        <dbReference type="PROSITE" id="PS50305"/>
    </source>
</evidence>
<dbReference type="InterPro" id="IPR026591">
    <property type="entry name" value="Sirtuin_cat_small_dom_sf"/>
</dbReference>
<dbReference type="SUPFAM" id="SSF52467">
    <property type="entry name" value="DHS-like NAD/FAD-binding domain"/>
    <property type="match status" value="1"/>
</dbReference>
<dbReference type="OMA" id="KVWRMLA"/>
<dbReference type="PANTHER" id="PTHR11085:SF10">
    <property type="entry name" value="NAD-DEPENDENT PROTEIN DEACYLASE SIRTUIN-5, MITOCHONDRIAL-RELATED"/>
    <property type="match status" value="1"/>
</dbReference>
<dbReference type="OrthoDB" id="424302at2759"/>
<dbReference type="InterPro" id="IPR026590">
    <property type="entry name" value="Ssirtuin_cat_dom"/>
</dbReference>
<dbReference type="Pfam" id="PF02146">
    <property type="entry name" value="SIR2"/>
    <property type="match status" value="1"/>
</dbReference>
<organism evidence="6">
    <name type="scientific">Naegleria gruberi</name>
    <name type="common">Amoeba</name>
    <dbReference type="NCBI Taxonomy" id="5762"/>
    <lineage>
        <taxon>Eukaryota</taxon>
        <taxon>Discoba</taxon>
        <taxon>Heterolobosea</taxon>
        <taxon>Tetramitia</taxon>
        <taxon>Eutetramitia</taxon>
        <taxon>Vahlkampfiidae</taxon>
        <taxon>Naegleria</taxon>
    </lineage>
</organism>
<dbReference type="GO" id="GO:0070403">
    <property type="term" value="F:NAD+ binding"/>
    <property type="evidence" value="ECO:0007669"/>
    <property type="project" value="InterPro"/>
</dbReference>
<dbReference type="PANTHER" id="PTHR11085">
    <property type="entry name" value="NAD-DEPENDENT PROTEIN DEACYLASE SIRTUIN-5, MITOCHONDRIAL-RELATED"/>
    <property type="match status" value="1"/>
</dbReference>
<dbReference type="VEuPathDB" id="AmoebaDB:NAEGRDRAFT_73309"/>
<sequence>MSDDQKQEEIASEETMEHIAQLINKARRVVVFSGAGMSAESGIDTFRGGGGLWTGLMGKLFLAYGGTPFGWNITPQICWGQYIKRFYGPIAKADPNNGHFALAKLEQEVFGDYMEVITQNVDGLHQRAGSTHVYEVHGTVMRHCCIAERHIFDFDEYWGEENDEKKMDLPDKSPKCKHPGCNSTLRPDCVLFTEALPMDQWEPSFHAVDRMRKGDVMICVGTSAKVYPAASLPGRAARRGAHLIEFNLEETDYNQLPNYIFVKGPSGQTLPTIVDRVIELRNANQSIPSENISQIVE</sequence>
<dbReference type="InterPro" id="IPR029035">
    <property type="entry name" value="DHS-like_NAD/FAD-binding_dom"/>
</dbReference>
<dbReference type="EMBL" id="GG738904">
    <property type="protein sequence ID" value="EFC38796.1"/>
    <property type="molecule type" value="Genomic_DNA"/>
</dbReference>
<dbReference type="STRING" id="5762.D2VWA2"/>
<evidence type="ECO:0000256" key="3">
    <source>
        <dbReference type="PROSITE-ProRule" id="PRU00236"/>
    </source>
</evidence>
<protein>
    <submittedName>
        <fullName evidence="5">Silent information regulator family protein</fullName>
    </submittedName>
</protein>
<proteinExistence type="predicted"/>
<dbReference type="GeneID" id="8858639"/>
<dbReference type="GO" id="GO:0017136">
    <property type="term" value="F:histone deacetylase activity, NAD-dependent"/>
    <property type="evidence" value="ECO:0007669"/>
    <property type="project" value="TreeGrafter"/>
</dbReference>
<dbReference type="Proteomes" id="UP000006671">
    <property type="component" value="Unassembled WGS sequence"/>
</dbReference>
<dbReference type="Gene3D" id="3.30.1600.10">
    <property type="entry name" value="SIR2/SIRT2 'Small Domain"/>
    <property type="match status" value="1"/>
</dbReference>
<evidence type="ECO:0000313" key="6">
    <source>
        <dbReference type="Proteomes" id="UP000006671"/>
    </source>
</evidence>
<reference evidence="5 6" key="1">
    <citation type="journal article" date="2010" name="Cell">
        <title>The genome of Naegleria gruberi illuminates early eukaryotic versatility.</title>
        <authorList>
            <person name="Fritz-Laylin L.K."/>
            <person name="Prochnik S.E."/>
            <person name="Ginger M.L."/>
            <person name="Dacks J.B."/>
            <person name="Carpenter M.L."/>
            <person name="Field M.C."/>
            <person name="Kuo A."/>
            <person name="Paredez A."/>
            <person name="Chapman J."/>
            <person name="Pham J."/>
            <person name="Shu S."/>
            <person name="Neupane R."/>
            <person name="Cipriano M."/>
            <person name="Mancuso J."/>
            <person name="Tu H."/>
            <person name="Salamov A."/>
            <person name="Lindquist E."/>
            <person name="Shapiro H."/>
            <person name="Lucas S."/>
            <person name="Grigoriev I.V."/>
            <person name="Cande W.Z."/>
            <person name="Fulton C."/>
            <person name="Rokhsar D.S."/>
            <person name="Dawson S.C."/>
        </authorList>
    </citation>
    <scope>NUCLEOTIDE SEQUENCE [LARGE SCALE GENOMIC DNA]</scope>
    <source>
        <strain evidence="5 6">NEG-M</strain>
    </source>
</reference>
<gene>
    <name evidence="5" type="ORF">NAEGRDRAFT_73309</name>
</gene>